<name>A0ABY9PWV6_9FIRM</name>
<gene>
    <name evidence="1" type="ORF">TEMA_04930</name>
</gene>
<dbReference type="EMBL" id="CP101637">
    <property type="protein sequence ID" value="WMT80180.1"/>
    <property type="molecule type" value="Genomic_DNA"/>
</dbReference>
<reference evidence="1 2" key="1">
    <citation type="submission" date="2022-07" db="EMBL/GenBank/DDBJ databases">
        <title>Genome sequence of Terrisporobacter mayombei DSM6539.</title>
        <authorList>
            <person name="Boeer T."/>
            <person name="Bengelsdorf F.R."/>
            <person name="Daniel R."/>
            <person name="Poehlein A."/>
        </authorList>
    </citation>
    <scope>NUCLEOTIDE SEQUENCE [LARGE SCALE GENOMIC DNA]</scope>
    <source>
        <strain evidence="1 2">DSM 6539</strain>
    </source>
</reference>
<sequence>MIKQIKLVKHANSNKDIMYPAGEYYAVLNENYQVRAYLLKNGKSRDLISYENLKFLINNIEDLSKYIDYDTERLVYYLNPYYTENLSKEQKSSLIDEWKKVYSSYNLNPKLKKEIKKTIK</sequence>
<dbReference type="RefSeq" id="WP_228104438.1">
    <property type="nucleotide sequence ID" value="NZ_CP101637.1"/>
</dbReference>
<protein>
    <submittedName>
        <fullName evidence="1">Uncharacterized protein</fullName>
    </submittedName>
</protein>
<evidence type="ECO:0000313" key="1">
    <source>
        <dbReference type="EMBL" id="WMT80180.1"/>
    </source>
</evidence>
<proteinExistence type="predicted"/>
<dbReference type="Proteomes" id="UP001235030">
    <property type="component" value="Chromosome"/>
</dbReference>
<evidence type="ECO:0000313" key="2">
    <source>
        <dbReference type="Proteomes" id="UP001235030"/>
    </source>
</evidence>
<organism evidence="1 2">
    <name type="scientific">Terrisporobacter mayombei</name>
    <dbReference type="NCBI Taxonomy" id="1541"/>
    <lineage>
        <taxon>Bacteria</taxon>
        <taxon>Bacillati</taxon>
        <taxon>Bacillota</taxon>
        <taxon>Clostridia</taxon>
        <taxon>Peptostreptococcales</taxon>
        <taxon>Peptostreptococcaceae</taxon>
        <taxon>Terrisporobacter</taxon>
    </lineage>
</organism>
<accession>A0ABY9PWV6</accession>
<keyword evidence="2" id="KW-1185">Reference proteome</keyword>